<sequence length="108" mass="11111">MPLPAATAGDEGVAEDSRTFAADAAGTADADVGDVAEVGSGLVPVATVEPPQPAAVSRAASEMATRPGRPPGSPRMSYLRTRQSELRQRRPGDQHRGRRPAGSCPPLP</sequence>
<dbReference type="HOGENOM" id="CLU_2193120_0_0_11"/>
<gene>
    <name evidence="2" type="ordered locus">FRAAL3246</name>
</gene>
<name>Q0RKR5_FRAAA</name>
<evidence type="ECO:0000313" key="2">
    <source>
        <dbReference type="EMBL" id="CAJ61890.1"/>
    </source>
</evidence>
<feature type="region of interest" description="Disordered" evidence="1">
    <location>
        <begin position="44"/>
        <end position="108"/>
    </location>
</feature>
<protein>
    <submittedName>
        <fullName evidence="2">Uncharacterized protein</fullName>
    </submittedName>
</protein>
<proteinExistence type="predicted"/>
<dbReference type="Proteomes" id="UP000000657">
    <property type="component" value="Chromosome"/>
</dbReference>
<evidence type="ECO:0000313" key="3">
    <source>
        <dbReference type="Proteomes" id="UP000000657"/>
    </source>
</evidence>
<accession>Q0RKR5</accession>
<dbReference type="EMBL" id="CT573213">
    <property type="protein sequence ID" value="CAJ61890.1"/>
    <property type="molecule type" value="Genomic_DNA"/>
</dbReference>
<dbReference type="AlphaFoldDB" id="Q0RKR5"/>
<reference evidence="2 3" key="1">
    <citation type="journal article" date="2007" name="Genome Res.">
        <title>Genome characteristics of facultatively symbiotic Frankia sp. strains reflect host range and host plant biogeography.</title>
        <authorList>
            <person name="Normand P."/>
            <person name="Lapierre P."/>
            <person name="Tisa L.S."/>
            <person name="Gogarten J.P."/>
            <person name="Alloisio N."/>
            <person name="Bagnarol E."/>
            <person name="Bassi C.A."/>
            <person name="Berry A.M."/>
            <person name="Bickhart D.M."/>
            <person name="Choisne N."/>
            <person name="Couloux A."/>
            <person name="Cournoyer B."/>
            <person name="Cruveiller S."/>
            <person name="Daubin V."/>
            <person name="Demange N."/>
            <person name="Francino M.P."/>
            <person name="Goltsman E."/>
            <person name="Huang Y."/>
            <person name="Kopp O.R."/>
            <person name="Labarre L."/>
            <person name="Lapidus A."/>
            <person name="Lavire C."/>
            <person name="Marechal J."/>
            <person name="Martinez M."/>
            <person name="Mastronunzio J.E."/>
            <person name="Mullin B.C."/>
            <person name="Niemann J."/>
            <person name="Pujic P."/>
            <person name="Rawnsley T."/>
            <person name="Rouy Z."/>
            <person name="Schenowitz C."/>
            <person name="Sellstedt A."/>
            <person name="Tavares F."/>
            <person name="Tomkins J.P."/>
            <person name="Vallenet D."/>
            <person name="Valverde C."/>
            <person name="Wall L.G."/>
            <person name="Wang Y."/>
            <person name="Medigue C."/>
            <person name="Benson D.R."/>
        </authorList>
    </citation>
    <scope>NUCLEOTIDE SEQUENCE [LARGE SCALE GENOMIC DNA]</scope>
    <source>
        <strain evidence="3">DSM 45986 / CECT 9034 / ACN14a</strain>
    </source>
</reference>
<dbReference type="STRING" id="326424.FRAAL3246"/>
<feature type="region of interest" description="Disordered" evidence="1">
    <location>
        <begin position="1"/>
        <end position="20"/>
    </location>
</feature>
<feature type="compositionally biased region" description="Basic and acidic residues" evidence="1">
    <location>
        <begin position="82"/>
        <end position="95"/>
    </location>
</feature>
<evidence type="ECO:0000256" key="1">
    <source>
        <dbReference type="SAM" id="MobiDB-lite"/>
    </source>
</evidence>
<organism evidence="2 3">
    <name type="scientific">Frankia alni (strain DSM 45986 / CECT 9034 / ACN14a)</name>
    <dbReference type="NCBI Taxonomy" id="326424"/>
    <lineage>
        <taxon>Bacteria</taxon>
        <taxon>Bacillati</taxon>
        <taxon>Actinomycetota</taxon>
        <taxon>Actinomycetes</taxon>
        <taxon>Frankiales</taxon>
        <taxon>Frankiaceae</taxon>
        <taxon>Frankia</taxon>
    </lineage>
</organism>
<keyword evidence="3" id="KW-1185">Reference proteome</keyword>
<dbReference type="KEGG" id="fal:FRAAL3246"/>